<name>A0A8A0RNT3_9FIRM</name>
<evidence type="ECO:0008006" key="4">
    <source>
        <dbReference type="Google" id="ProtNLM"/>
    </source>
</evidence>
<feature type="region of interest" description="Disordered" evidence="1">
    <location>
        <begin position="306"/>
        <end position="335"/>
    </location>
</feature>
<accession>A0A8A0RNT3</accession>
<gene>
    <name evidence="2" type="ORF">H0A61_01217</name>
</gene>
<protein>
    <recommendedName>
        <fullName evidence="4">Lipoprotein</fullName>
    </recommendedName>
</protein>
<keyword evidence="3" id="KW-1185">Reference proteome</keyword>
<dbReference type="EMBL" id="CP059066">
    <property type="protein sequence ID" value="QSQ08866.1"/>
    <property type="molecule type" value="Genomic_DNA"/>
</dbReference>
<dbReference type="KEGG" id="kme:H0A61_01217"/>
<evidence type="ECO:0000313" key="3">
    <source>
        <dbReference type="Proteomes" id="UP000662904"/>
    </source>
</evidence>
<evidence type="ECO:0000256" key="1">
    <source>
        <dbReference type="SAM" id="MobiDB-lite"/>
    </source>
</evidence>
<dbReference type="AlphaFoldDB" id="A0A8A0RNT3"/>
<evidence type="ECO:0000313" key="2">
    <source>
        <dbReference type="EMBL" id="QSQ08866.1"/>
    </source>
</evidence>
<dbReference type="PROSITE" id="PS51257">
    <property type="entry name" value="PROKAR_LIPOPROTEIN"/>
    <property type="match status" value="1"/>
</dbReference>
<sequence>MKRIILIAVLIFLLAAVMAVVGCSRKSHYQVFMEAVERTEALEKGKMSMDMVMEIGFNKEGLPEDALEFLKFFENLKLSLKDEFDKGKNESVKKIFLQSGELGIDAKIYTRGDVSYVITPLIPKILVIKGEELIHIGSGDINDLNIPSLSEESLEQLKNVWQSLYSQENVTALEDIVLDTPGGKVKAKKYRVKLTDQQLKPALKKSMEIISQDKGFMDSLEIMMESMDEEIIIRGILRQSIKLLDQATINSFDQLAYIDRDNYVIEETVNLDITLHFTEPGTPRQYKFNLIIERWDLNREPKIDFPEVTPENSITPGQLKEGFPDPVESMKGENR</sequence>
<organism evidence="2 3">
    <name type="scientific">Koleobacter methoxysyntrophicus</name>
    <dbReference type="NCBI Taxonomy" id="2751313"/>
    <lineage>
        <taxon>Bacteria</taxon>
        <taxon>Bacillati</taxon>
        <taxon>Bacillota</taxon>
        <taxon>Clostridia</taxon>
        <taxon>Koleobacterales</taxon>
        <taxon>Koleobacteraceae</taxon>
        <taxon>Koleobacter</taxon>
    </lineage>
</organism>
<dbReference type="RefSeq" id="WP_206709067.1">
    <property type="nucleotide sequence ID" value="NZ_CP059066.1"/>
</dbReference>
<reference evidence="2" key="1">
    <citation type="submission" date="2020-07" db="EMBL/GenBank/DDBJ databases">
        <title>Koleobacter methoxysyntrophicus gen. nov., sp. nov., a novel anaerobic bacterium isolated from deep subsurface oil field and proposal of Koleobacterales ord. nov. in the phylum Firmicutes.</title>
        <authorList>
            <person name="Sakamoto S."/>
            <person name="Tamaki H."/>
        </authorList>
    </citation>
    <scope>NUCLEOTIDE SEQUENCE</scope>
    <source>
        <strain evidence="2">NRmbB1</strain>
    </source>
</reference>
<proteinExistence type="predicted"/>
<dbReference type="Proteomes" id="UP000662904">
    <property type="component" value="Chromosome"/>
</dbReference>